<keyword evidence="4 8" id="KW-1133">Transmembrane helix</keyword>
<feature type="transmembrane region" description="Helical" evidence="8">
    <location>
        <begin position="121"/>
        <end position="138"/>
    </location>
</feature>
<protein>
    <recommendedName>
        <fullName evidence="9">Major facilitator superfamily (MFS) profile domain-containing protein</fullName>
    </recommendedName>
</protein>
<dbReference type="InterPro" id="IPR036259">
    <property type="entry name" value="MFS_trans_sf"/>
</dbReference>
<dbReference type="PANTHER" id="PTHR23502:SF51">
    <property type="entry name" value="QUINIDINE RESISTANCE PROTEIN 1-RELATED"/>
    <property type="match status" value="1"/>
</dbReference>
<dbReference type="SUPFAM" id="SSF103473">
    <property type="entry name" value="MFS general substrate transporter"/>
    <property type="match status" value="1"/>
</dbReference>
<keyword evidence="3 8" id="KW-0812">Transmembrane</keyword>
<feature type="transmembrane region" description="Helical" evidence="8">
    <location>
        <begin position="90"/>
        <end position="109"/>
    </location>
</feature>
<dbReference type="FunFam" id="1.20.1250.20:FF:000172">
    <property type="entry name" value="MFS multidrug resistance transporter"/>
    <property type="match status" value="1"/>
</dbReference>
<reference evidence="10" key="1">
    <citation type="submission" date="2021-02" db="EMBL/GenBank/DDBJ databases">
        <title>Genome sequence Cadophora malorum strain M34.</title>
        <authorList>
            <person name="Stefanovic E."/>
            <person name="Vu D."/>
            <person name="Scully C."/>
            <person name="Dijksterhuis J."/>
            <person name="Roader J."/>
            <person name="Houbraken J."/>
        </authorList>
    </citation>
    <scope>NUCLEOTIDE SEQUENCE</scope>
    <source>
        <strain evidence="10">M34</strain>
    </source>
</reference>
<dbReference type="GO" id="GO:0015137">
    <property type="term" value="F:citrate transmembrane transporter activity"/>
    <property type="evidence" value="ECO:0007669"/>
    <property type="project" value="UniProtKB-ARBA"/>
</dbReference>
<dbReference type="CDD" id="cd17323">
    <property type="entry name" value="MFS_Tpo1_MDR_like"/>
    <property type="match status" value="1"/>
</dbReference>
<name>A0A8H7W8Y6_9HELO</name>
<organism evidence="10 11">
    <name type="scientific">Cadophora malorum</name>
    <dbReference type="NCBI Taxonomy" id="108018"/>
    <lineage>
        <taxon>Eukaryota</taxon>
        <taxon>Fungi</taxon>
        <taxon>Dikarya</taxon>
        <taxon>Ascomycota</taxon>
        <taxon>Pezizomycotina</taxon>
        <taxon>Leotiomycetes</taxon>
        <taxon>Helotiales</taxon>
        <taxon>Ploettnerulaceae</taxon>
        <taxon>Cadophora</taxon>
    </lineage>
</organism>
<feature type="transmembrane region" description="Helical" evidence="8">
    <location>
        <begin position="408"/>
        <end position="433"/>
    </location>
</feature>
<proteinExistence type="predicted"/>
<dbReference type="OrthoDB" id="440553at2759"/>
<evidence type="ECO:0000256" key="3">
    <source>
        <dbReference type="ARBA" id="ARBA00022692"/>
    </source>
</evidence>
<feature type="transmembrane region" description="Helical" evidence="8">
    <location>
        <begin position="469"/>
        <end position="490"/>
    </location>
</feature>
<evidence type="ECO:0000313" key="10">
    <source>
        <dbReference type="EMBL" id="KAG4421615.1"/>
    </source>
</evidence>
<evidence type="ECO:0000256" key="8">
    <source>
        <dbReference type="SAM" id="Phobius"/>
    </source>
</evidence>
<evidence type="ECO:0000256" key="1">
    <source>
        <dbReference type="ARBA" id="ARBA00004141"/>
    </source>
</evidence>
<feature type="transmembrane region" description="Helical" evidence="8">
    <location>
        <begin position="212"/>
        <end position="231"/>
    </location>
</feature>
<keyword evidence="5 8" id="KW-0472">Membrane</keyword>
<dbReference type="FunFam" id="1.20.1720.10:FF:000009">
    <property type="entry name" value="MFS multidrug transporter"/>
    <property type="match status" value="1"/>
</dbReference>
<evidence type="ECO:0000313" key="11">
    <source>
        <dbReference type="Proteomes" id="UP000664132"/>
    </source>
</evidence>
<dbReference type="PANTHER" id="PTHR23502">
    <property type="entry name" value="MAJOR FACILITATOR SUPERFAMILY"/>
    <property type="match status" value="1"/>
</dbReference>
<evidence type="ECO:0000259" key="9">
    <source>
        <dbReference type="PROSITE" id="PS50850"/>
    </source>
</evidence>
<dbReference type="InterPro" id="IPR020846">
    <property type="entry name" value="MFS_dom"/>
</dbReference>
<dbReference type="PROSITE" id="PS50850">
    <property type="entry name" value="MFS"/>
    <property type="match status" value="1"/>
</dbReference>
<evidence type="ECO:0000256" key="5">
    <source>
        <dbReference type="ARBA" id="ARBA00023136"/>
    </source>
</evidence>
<accession>A0A8H7W8Y6</accession>
<sequence>MASEQKMLNASSEVVAPSENEEKGVFENQINTVAETSEIPEPPYSVYNGKEKWLLVGLVAVAGLFSPLPANIYFPAIPTLVEVFHQSTELLNVTVTVYLVMQGVSPMAWGPISDQFGRRPTFLICLVILILSCVGLALTPTNAFWLLMLLRCVQAAGCASTIALGAGVIGDVFERAERGSYFAMFNLGPMLAPCIGPAIGGALSEHLGWRSIFWFLVIFAAACFVLILLFLPETLRALVGNGSVQPSAIYIPLVPFIGKGKRTVNSNLDKPRRPKFANPFLLFMHVDVTITLLFTGIVYAVNYTITASMASAFAATYPYLSETSLGLCYLSTGGGMLVGSTITGKVLDREYRVVKEGLRKNDVEVTNVDFPIEYARLRTMPIHLLVFCASVFAWGWCLEKNVSIVAPLVFQVLLGYTSISILNTTMTLMIDILPSYGSSITACTNLIRCSLAAVLVSVIDRITTVMGYGWAYILLGGICLALLPLMLLEIKIGPKYRRKRQMIEEEKLIEASE</sequence>
<evidence type="ECO:0000256" key="7">
    <source>
        <dbReference type="SAM" id="MobiDB-lite"/>
    </source>
</evidence>
<evidence type="ECO:0000256" key="2">
    <source>
        <dbReference type="ARBA" id="ARBA00022448"/>
    </source>
</evidence>
<feature type="transmembrane region" description="Helical" evidence="8">
    <location>
        <begin position="445"/>
        <end position="463"/>
    </location>
</feature>
<feature type="transmembrane region" description="Helical" evidence="8">
    <location>
        <begin position="280"/>
        <end position="303"/>
    </location>
</feature>
<dbReference type="Gene3D" id="1.20.1250.20">
    <property type="entry name" value="MFS general substrate transporter like domains"/>
    <property type="match status" value="1"/>
</dbReference>
<feature type="region of interest" description="Disordered" evidence="7">
    <location>
        <begin position="1"/>
        <end position="21"/>
    </location>
</feature>
<dbReference type="Pfam" id="PF07690">
    <property type="entry name" value="MFS_1"/>
    <property type="match status" value="1"/>
</dbReference>
<gene>
    <name evidence="10" type="ORF">IFR04_005234</name>
</gene>
<comment type="caution">
    <text evidence="10">The sequence shown here is derived from an EMBL/GenBank/DDBJ whole genome shotgun (WGS) entry which is preliminary data.</text>
</comment>
<dbReference type="AlphaFoldDB" id="A0A8H7W8Y6"/>
<feature type="transmembrane region" description="Helical" evidence="8">
    <location>
        <begin position="144"/>
        <end position="169"/>
    </location>
</feature>
<dbReference type="EMBL" id="JAFJYH010000062">
    <property type="protein sequence ID" value="KAG4421615.1"/>
    <property type="molecule type" value="Genomic_DNA"/>
</dbReference>
<dbReference type="InterPro" id="IPR011701">
    <property type="entry name" value="MFS"/>
</dbReference>
<keyword evidence="11" id="KW-1185">Reference proteome</keyword>
<comment type="subcellular location">
    <subcellularLocation>
        <location evidence="1">Membrane</location>
        <topology evidence="1">Multi-pass membrane protein</topology>
    </subcellularLocation>
</comment>
<dbReference type="Proteomes" id="UP000664132">
    <property type="component" value="Unassembled WGS sequence"/>
</dbReference>
<dbReference type="GO" id="GO:0005886">
    <property type="term" value="C:plasma membrane"/>
    <property type="evidence" value="ECO:0007669"/>
    <property type="project" value="TreeGrafter"/>
</dbReference>
<dbReference type="GO" id="GO:0140115">
    <property type="term" value="P:export across plasma membrane"/>
    <property type="evidence" value="ECO:0007669"/>
    <property type="project" value="UniProtKB-ARBA"/>
</dbReference>
<keyword evidence="6" id="KW-0325">Glycoprotein</keyword>
<keyword evidence="2" id="KW-0813">Transport</keyword>
<feature type="domain" description="Major facilitator superfamily (MFS) profile" evidence="9">
    <location>
        <begin position="55"/>
        <end position="494"/>
    </location>
</feature>
<feature type="transmembrane region" description="Helical" evidence="8">
    <location>
        <begin position="380"/>
        <end position="396"/>
    </location>
</feature>
<evidence type="ECO:0000256" key="6">
    <source>
        <dbReference type="ARBA" id="ARBA00023180"/>
    </source>
</evidence>
<evidence type="ECO:0000256" key="4">
    <source>
        <dbReference type="ARBA" id="ARBA00022989"/>
    </source>
</evidence>
<feature type="transmembrane region" description="Helical" evidence="8">
    <location>
        <begin position="181"/>
        <end position="200"/>
    </location>
</feature>
<feature type="transmembrane region" description="Helical" evidence="8">
    <location>
        <begin position="53"/>
        <end position="70"/>
    </location>
</feature>
<feature type="compositionally biased region" description="Polar residues" evidence="7">
    <location>
        <begin position="1"/>
        <end position="12"/>
    </location>
</feature>